<evidence type="ECO:0000256" key="1">
    <source>
        <dbReference type="SAM" id="MobiDB-lite"/>
    </source>
</evidence>
<reference evidence="3" key="2">
    <citation type="journal article" date="2008" name="Nucleic Acids Res.">
        <title>The rice annotation project database (RAP-DB): 2008 update.</title>
        <authorList>
            <consortium name="The rice annotation project (RAP)"/>
        </authorList>
    </citation>
    <scope>GENOME REANNOTATION</scope>
    <source>
        <strain evidence="3">cv. Nipponbare</strain>
    </source>
</reference>
<evidence type="ECO:0000313" key="3">
    <source>
        <dbReference type="Proteomes" id="UP000000763"/>
    </source>
</evidence>
<protein>
    <submittedName>
        <fullName evidence="2">Uncharacterized protein</fullName>
    </submittedName>
</protein>
<dbReference type="Proteomes" id="UP000000763">
    <property type="component" value="Chromosome 10"/>
</dbReference>
<dbReference type="AlphaFoldDB" id="A0A5S6R6K7"/>
<reference evidence="3" key="1">
    <citation type="journal article" date="2005" name="Nature">
        <title>The map-based sequence of the rice genome.</title>
        <authorList>
            <consortium name="International rice genome sequencing project (IRGSP)"/>
            <person name="Matsumoto T."/>
            <person name="Wu J."/>
            <person name="Kanamori H."/>
            <person name="Katayose Y."/>
            <person name="Fujisawa M."/>
            <person name="Namiki N."/>
            <person name="Mizuno H."/>
            <person name="Yamamoto K."/>
            <person name="Antonio B.A."/>
            <person name="Baba T."/>
            <person name="Sakata K."/>
            <person name="Nagamura Y."/>
            <person name="Aoki H."/>
            <person name="Arikawa K."/>
            <person name="Arita K."/>
            <person name="Bito T."/>
            <person name="Chiden Y."/>
            <person name="Fujitsuka N."/>
            <person name="Fukunaka R."/>
            <person name="Hamada M."/>
            <person name="Harada C."/>
            <person name="Hayashi A."/>
            <person name="Hijishita S."/>
            <person name="Honda M."/>
            <person name="Hosokawa S."/>
            <person name="Ichikawa Y."/>
            <person name="Idonuma A."/>
            <person name="Iijima M."/>
            <person name="Ikeda M."/>
            <person name="Ikeno M."/>
            <person name="Ito K."/>
            <person name="Ito S."/>
            <person name="Ito T."/>
            <person name="Ito Y."/>
            <person name="Ito Y."/>
            <person name="Iwabuchi A."/>
            <person name="Kamiya K."/>
            <person name="Karasawa W."/>
            <person name="Kurita K."/>
            <person name="Katagiri S."/>
            <person name="Kikuta A."/>
            <person name="Kobayashi H."/>
            <person name="Kobayashi N."/>
            <person name="Machita K."/>
            <person name="Maehara T."/>
            <person name="Masukawa M."/>
            <person name="Mizubayashi T."/>
            <person name="Mukai Y."/>
            <person name="Nagasaki H."/>
            <person name="Nagata Y."/>
            <person name="Naito S."/>
            <person name="Nakashima M."/>
            <person name="Nakama Y."/>
            <person name="Nakamichi Y."/>
            <person name="Nakamura M."/>
            <person name="Meguro A."/>
            <person name="Negishi M."/>
            <person name="Ohta I."/>
            <person name="Ohta T."/>
            <person name="Okamoto M."/>
            <person name="Ono N."/>
            <person name="Saji S."/>
            <person name="Sakaguchi M."/>
            <person name="Sakai K."/>
            <person name="Shibata M."/>
            <person name="Shimokawa T."/>
            <person name="Song J."/>
            <person name="Takazaki Y."/>
            <person name="Terasawa K."/>
            <person name="Tsugane M."/>
            <person name="Tsuji K."/>
            <person name="Ueda S."/>
            <person name="Waki K."/>
            <person name="Yamagata H."/>
            <person name="Yamamoto M."/>
            <person name="Yamamoto S."/>
            <person name="Yamane H."/>
            <person name="Yoshiki S."/>
            <person name="Yoshihara R."/>
            <person name="Yukawa K."/>
            <person name="Zhong H."/>
            <person name="Yano M."/>
            <person name="Yuan Q."/>
            <person name="Ouyang S."/>
            <person name="Liu J."/>
            <person name="Jones K.M."/>
            <person name="Gansberger K."/>
            <person name="Moffat K."/>
            <person name="Hill J."/>
            <person name="Bera J."/>
            <person name="Fadrosh D."/>
            <person name="Jin S."/>
            <person name="Johri S."/>
            <person name="Kim M."/>
            <person name="Overton L."/>
            <person name="Reardon M."/>
            <person name="Tsitrin T."/>
            <person name="Vuong H."/>
            <person name="Weaver B."/>
            <person name="Ciecko A."/>
            <person name="Tallon L."/>
            <person name="Jackson J."/>
            <person name="Pai G."/>
            <person name="Aken S.V."/>
            <person name="Utterback T."/>
            <person name="Reidmuller S."/>
            <person name="Feldblyum T."/>
            <person name="Hsiao J."/>
            <person name="Zismann V."/>
            <person name="Iobst S."/>
            <person name="de Vazeille A.R."/>
            <person name="Buell C.R."/>
            <person name="Ying K."/>
            <person name="Li Y."/>
            <person name="Lu T."/>
            <person name="Huang Y."/>
            <person name="Zhao Q."/>
            <person name="Feng Q."/>
            <person name="Zhang L."/>
            <person name="Zhu J."/>
            <person name="Weng Q."/>
            <person name="Mu J."/>
            <person name="Lu Y."/>
            <person name="Fan D."/>
            <person name="Liu Y."/>
            <person name="Guan J."/>
            <person name="Zhang Y."/>
            <person name="Yu S."/>
            <person name="Liu X."/>
            <person name="Zhang Y."/>
            <person name="Hong G."/>
            <person name="Han B."/>
            <person name="Choisne N."/>
            <person name="Demange N."/>
            <person name="Orjeda G."/>
            <person name="Samain S."/>
            <person name="Cattolico L."/>
            <person name="Pelletier E."/>
            <person name="Couloux A."/>
            <person name="Segurens B."/>
            <person name="Wincker P."/>
            <person name="D'Hont A."/>
            <person name="Scarpelli C."/>
            <person name="Weissenbach J."/>
            <person name="Salanoubat M."/>
            <person name="Quetier F."/>
            <person name="Yu Y."/>
            <person name="Kim H.R."/>
            <person name="Rambo T."/>
            <person name="Currie J."/>
            <person name="Collura K."/>
            <person name="Luo M."/>
            <person name="Yang T."/>
            <person name="Ammiraju J.S.S."/>
            <person name="Engler F."/>
            <person name="Soderlund C."/>
            <person name="Wing R.A."/>
            <person name="Palmer L.E."/>
            <person name="de la Bastide M."/>
            <person name="Spiegel L."/>
            <person name="Nascimento L."/>
            <person name="Zutavern T."/>
            <person name="O'Shaughnessy A."/>
            <person name="Dike S."/>
            <person name="Dedhia N."/>
            <person name="Preston R."/>
            <person name="Balija V."/>
            <person name="McCombie W.R."/>
            <person name="Chow T."/>
            <person name="Chen H."/>
            <person name="Chung M."/>
            <person name="Chen C."/>
            <person name="Shaw J."/>
            <person name="Wu H."/>
            <person name="Hsiao K."/>
            <person name="Chao Y."/>
            <person name="Chu M."/>
            <person name="Cheng C."/>
            <person name="Hour A."/>
            <person name="Lee P."/>
            <person name="Lin S."/>
            <person name="Lin Y."/>
            <person name="Liou J."/>
            <person name="Liu S."/>
            <person name="Hsing Y."/>
            <person name="Raghuvanshi S."/>
            <person name="Mohanty A."/>
            <person name="Bharti A.K."/>
            <person name="Gaur A."/>
            <person name="Gupta V."/>
            <person name="Kumar D."/>
            <person name="Ravi V."/>
            <person name="Vij S."/>
            <person name="Kapur A."/>
            <person name="Khurana P."/>
            <person name="Khurana P."/>
            <person name="Khurana J.P."/>
            <person name="Tyagi A.K."/>
            <person name="Gaikwad K."/>
            <person name="Singh A."/>
            <person name="Dalal V."/>
            <person name="Srivastava S."/>
            <person name="Dixit A."/>
            <person name="Pal A.K."/>
            <person name="Ghazi I.A."/>
            <person name="Yadav M."/>
            <person name="Pandit A."/>
            <person name="Bhargava A."/>
            <person name="Sureshbabu K."/>
            <person name="Batra K."/>
            <person name="Sharma T.R."/>
            <person name="Mohapatra T."/>
            <person name="Singh N.K."/>
            <person name="Messing J."/>
            <person name="Nelson A.B."/>
            <person name="Fuks G."/>
            <person name="Kavchok S."/>
            <person name="Keizer G."/>
            <person name="Linton E."/>
            <person name="Llaca V."/>
            <person name="Song R."/>
            <person name="Tanyolac B."/>
            <person name="Young S."/>
            <person name="Ho-Il K."/>
            <person name="Hahn J.H."/>
            <person name="Sangsakoo G."/>
            <person name="Vanavichit A."/>
            <person name="de Mattos Luiz.A.T."/>
            <person name="Zimmer P.D."/>
            <person name="Malone G."/>
            <person name="Dellagostin O."/>
            <person name="de Oliveira A.C."/>
            <person name="Bevan M."/>
            <person name="Bancroft I."/>
            <person name="Minx P."/>
            <person name="Cordum H."/>
            <person name="Wilson R."/>
            <person name="Cheng Z."/>
            <person name="Jin W."/>
            <person name="Jiang J."/>
            <person name="Leong S.A."/>
            <person name="Iwama H."/>
            <person name="Gojobori T."/>
            <person name="Itoh T."/>
            <person name="Niimura Y."/>
            <person name="Fujii Y."/>
            <person name="Habara T."/>
            <person name="Sakai H."/>
            <person name="Sato Y."/>
            <person name="Wilson G."/>
            <person name="Kumar K."/>
            <person name="McCouch S."/>
            <person name="Juretic N."/>
            <person name="Hoen D."/>
            <person name="Wright S."/>
            <person name="Bruskiewich R."/>
            <person name="Bureau T."/>
            <person name="Miyao A."/>
            <person name="Hirochika H."/>
            <person name="Nishikawa T."/>
            <person name="Kadowaki K."/>
            <person name="Sugiura M."/>
            <person name="Burr B."/>
            <person name="Sasaki T."/>
        </authorList>
    </citation>
    <scope>NUCLEOTIDE SEQUENCE [LARGE SCALE GENOMIC DNA]</scope>
    <source>
        <strain evidence="3">cv. Nipponbare</strain>
    </source>
</reference>
<evidence type="ECO:0000313" key="2">
    <source>
        <dbReference type="EMBL" id="AAK92615.1"/>
    </source>
</evidence>
<feature type="region of interest" description="Disordered" evidence="1">
    <location>
        <begin position="1"/>
        <end position="32"/>
    </location>
</feature>
<organism evidence="2 3">
    <name type="scientific">Oryza sativa subsp. japonica</name>
    <name type="common">Rice</name>
    <dbReference type="NCBI Taxonomy" id="39947"/>
    <lineage>
        <taxon>Eukaryota</taxon>
        <taxon>Viridiplantae</taxon>
        <taxon>Streptophyta</taxon>
        <taxon>Embryophyta</taxon>
        <taxon>Tracheophyta</taxon>
        <taxon>Spermatophyta</taxon>
        <taxon>Magnoliopsida</taxon>
        <taxon>Liliopsida</taxon>
        <taxon>Poales</taxon>
        <taxon>Poaceae</taxon>
        <taxon>BOP clade</taxon>
        <taxon>Oryzoideae</taxon>
        <taxon>Oryzeae</taxon>
        <taxon>Oryzinae</taxon>
        <taxon>Oryza</taxon>
        <taxon>Oryza sativa</taxon>
    </lineage>
</organism>
<accession>A0A5S6R6K7</accession>
<proteinExistence type="predicted"/>
<sequence length="115" mass="12929">MANSTTVQVAVKPERREHQTASSHLLLHPSTQLRGEAHGAQENKILTSNKHQIKRQDTKQSASIIIAKFLRTATTRFIDDNIDYVLYDGNDRVTDDGIDHVIYNDNDCINTASLL</sequence>
<name>A0A5S6R6K7_ORYSJ</name>
<dbReference type="EMBL" id="AC078944">
    <property type="protein sequence ID" value="AAK92615.1"/>
    <property type="molecule type" value="Genomic_DNA"/>
</dbReference>
<gene>
    <name evidence="2" type="primary">OSJNBa0089D15.26</name>
</gene>